<dbReference type="AlphaFoldDB" id="Q3AAX5"/>
<keyword evidence="1" id="KW-0378">Hydrolase</keyword>
<sequence length="276" mass="29793">MKKRILVILLLTIFLILILFASVSFADQNPMSVELGTRDLTAEQIKQLKKDPDRLTKRAKMDVIYLLSQADKEMNAAEAYNTGNTVSAMSANTVYLGSDATFYVADMGNKGHSTFGIAGASERYSSYTIDSHTWTTGLGSASSWAYIGKTIYVSGAGSKGAYIRFKGSYSGSTVPGFLGGIAGAEVKVTVYDVTAGSQIGSSTILLVNDSIGIGSQFTNVPINLSIYVVLQAGHTYCLRYHLSTSVSNYSPQMVISDFWDDTNSGIYMDKVTVDFI</sequence>
<dbReference type="Proteomes" id="UP000002706">
    <property type="component" value="Chromosome"/>
</dbReference>
<dbReference type="HOGENOM" id="CLU_1052162_0_0_9"/>
<dbReference type="EMBL" id="CP000141">
    <property type="protein sequence ID" value="ABB14073.1"/>
    <property type="molecule type" value="Genomic_DNA"/>
</dbReference>
<accession>Q3AAX5</accession>
<reference evidence="1 2" key="1">
    <citation type="journal article" date="2005" name="PLoS Genet.">
        <title>Life in hot carbon monoxide: the complete genome sequence of Carboxydothermus hydrogenoformans Z-2901.</title>
        <authorList>
            <person name="Wu M."/>
            <person name="Ren Q."/>
            <person name="Durkin A.S."/>
            <person name="Daugherty S.C."/>
            <person name="Brinkac L.M."/>
            <person name="Dodson R.J."/>
            <person name="Madupu R."/>
            <person name="Sullivan S.A."/>
            <person name="Kolonay J.F."/>
            <person name="Haft D.H."/>
            <person name="Nelson W.C."/>
            <person name="Tallon L.J."/>
            <person name="Jones K.M."/>
            <person name="Ulrich L.E."/>
            <person name="Gonzalez J.M."/>
            <person name="Zhulin I.B."/>
            <person name="Robb F.T."/>
            <person name="Eisen J.A."/>
        </authorList>
    </citation>
    <scope>NUCLEOTIDE SEQUENCE [LARGE SCALE GENOMIC DNA]</scope>
    <source>
        <strain evidence="2">ATCC BAA-161 / DSM 6008 / Z-2901</strain>
    </source>
</reference>
<proteinExistence type="predicted"/>
<keyword evidence="2" id="KW-1185">Reference proteome</keyword>
<evidence type="ECO:0000313" key="1">
    <source>
        <dbReference type="EMBL" id="ABB14073.1"/>
    </source>
</evidence>
<evidence type="ECO:0000313" key="2">
    <source>
        <dbReference type="Proteomes" id="UP000002706"/>
    </source>
</evidence>
<organism evidence="1 2">
    <name type="scientific">Carboxydothermus hydrogenoformans (strain ATCC BAA-161 / DSM 6008 / Z-2901)</name>
    <dbReference type="NCBI Taxonomy" id="246194"/>
    <lineage>
        <taxon>Bacteria</taxon>
        <taxon>Bacillati</taxon>
        <taxon>Bacillota</taxon>
        <taxon>Clostridia</taxon>
        <taxon>Thermoanaerobacterales</taxon>
        <taxon>Thermoanaerobacteraceae</taxon>
        <taxon>Carboxydothermus</taxon>
    </lineage>
</organism>
<dbReference type="eggNOG" id="ENOG502ZKD5">
    <property type="taxonomic scope" value="Bacteria"/>
</dbReference>
<dbReference type="RefSeq" id="WP_011344783.1">
    <property type="nucleotide sequence ID" value="NC_007503.1"/>
</dbReference>
<name>Q3AAX5_CARHZ</name>
<keyword evidence="1" id="KW-0645">Protease</keyword>
<dbReference type="GO" id="GO:0008233">
    <property type="term" value="F:peptidase activity"/>
    <property type="evidence" value="ECO:0007669"/>
    <property type="project" value="UniProtKB-KW"/>
</dbReference>
<gene>
    <name evidence="1" type="ordered locus">CHY_1889</name>
</gene>
<dbReference type="InParanoid" id="Q3AAX5"/>
<protein>
    <submittedName>
        <fullName evidence="1">Alkaline protease domain protein</fullName>
    </submittedName>
</protein>
<dbReference type="GO" id="GO:0006508">
    <property type="term" value="P:proteolysis"/>
    <property type="evidence" value="ECO:0007669"/>
    <property type="project" value="UniProtKB-KW"/>
</dbReference>
<dbReference type="KEGG" id="chy:CHY_1889"/>